<keyword evidence="4 10" id="KW-0489">Methyltransferase</keyword>
<dbReference type="FunFam" id="1.10.10.10:FF:000214">
    <property type="entry name" value="Methylated-DNA--protein-cysteine methyltransferase"/>
    <property type="match status" value="1"/>
</dbReference>
<dbReference type="InterPro" id="IPR014048">
    <property type="entry name" value="MethylDNA_cys_MeTrfase_DNA-bd"/>
</dbReference>
<dbReference type="NCBIfam" id="TIGR00589">
    <property type="entry name" value="ogt"/>
    <property type="match status" value="1"/>
</dbReference>
<dbReference type="EC" id="2.1.1.63" evidence="3"/>
<evidence type="ECO:0000256" key="8">
    <source>
        <dbReference type="ARBA" id="ARBA00049348"/>
    </source>
</evidence>
<comment type="catalytic activity">
    <reaction evidence="8">
        <text>a 6-O-methyl-2'-deoxyguanosine in DNA + L-cysteinyl-[protein] = S-methyl-L-cysteinyl-[protein] + a 2'-deoxyguanosine in DNA</text>
        <dbReference type="Rhea" id="RHEA:24000"/>
        <dbReference type="Rhea" id="RHEA-COMP:10131"/>
        <dbReference type="Rhea" id="RHEA-COMP:10132"/>
        <dbReference type="Rhea" id="RHEA-COMP:11367"/>
        <dbReference type="Rhea" id="RHEA-COMP:11368"/>
        <dbReference type="ChEBI" id="CHEBI:29950"/>
        <dbReference type="ChEBI" id="CHEBI:82612"/>
        <dbReference type="ChEBI" id="CHEBI:85445"/>
        <dbReference type="ChEBI" id="CHEBI:85448"/>
        <dbReference type="EC" id="2.1.1.63"/>
    </reaction>
</comment>
<keyword evidence="7" id="KW-0234">DNA repair</keyword>
<evidence type="ECO:0000256" key="6">
    <source>
        <dbReference type="ARBA" id="ARBA00022763"/>
    </source>
</evidence>
<protein>
    <recommendedName>
        <fullName evidence="3">methylated-DNA--[protein]-cysteine S-methyltransferase</fullName>
        <ecNumber evidence="3">2.1.1.63</ecNumber>
    </recommendedName>
</protein>
<evidence type="ECO:0000256" key="3">
    <source>
        <dbReference type="ARBA" id="ARBA00011918"/>
    </source>
</evidence>
<dbReference type="Pfam" id="PF01035">
    <property type="entry name" value="DNA_binding_1"/>
    <property type="match status" value="1"/>
</dbReference>
<evidence type="ECO:0000256" key="1">
    <source>
        <dbReference type="ARBA" id="ARBA00001286"/>
    </source>
</evidence>
<evidence type="ECO:0000256" key="7">
    <source>
        <dbReference type="ARBA" id="ARBA00023204"/>
    </source>
</evidence>
<evidence type="ECO:0000259" key="9">
    <source>
        <dbReference type="Pfam" id="PF01035"/>
    </source>
</evidence>
<organism evidence="10 11">
    <name type="scientific">Kolteria novifilia</name>
    <dbReference type="NCBI Taxonomy" id="2527975"/>
    <lineage>
        <taxon>Bacteria</taxon>
        <taxon>Pseudomonadati</taxon>
        <taxon>Planctomycetota</taxon>
        <taxon>Planctomycetia</taxon>
        <taxon>Kolteriales</taxon>
        <taxon>Kolteriaceae</taxon>
        <taxon>Kolteria</taxon>
    </lineage>
</organism>
<comment type="catalytic activity">
    <reaction evidence="1">
        <text>a 4-O-methyl-thymidine in DNA + L-cysteinyl-[protein] = a thymidine in DNA + S-methyl-L-cysteinyl-[protein]</text>
        <dbReference type="Rhea" id="RHEA:53428"/>
        <dbReference type="Rhea" id="RHEA-COMP:10131"/>
        <dbReference type="Rhea" id="RHEA-COMP:10132"/>
        <dbReference type="Rhea" id="RHEA-COMP:13555"/>
        <dbReference type="Rhea" id="RHEA-COMP:13556"/>
        <dbReference type="ChEBI" id="CHEBI:29950"/>
        <dbReference type="ChEBI" id="CHEBI:82612"/>
        <dbReference type="ChEBI" id="CHEBI:137386"/>
        <dbReference type="ChEBI" id="CHEBI:137387"/>
        <dbReference type="EC" id="2.1.1.63"/>
    </reaction>
</comment>
<dbReference type="RefSeq" id="WP_145261096.1">
    <property type="nucleotide sequence ID" value="NZ_CP036279.1"/>
</dbReference>
<dbReference type="EMBL" id="CP036279">
    <property type="protein sequence ID" value="QDU63550.1"/>
    <property type="molecule type" value="Genomic_DNA"/>
</dbReference>
<keyword evidence="6" id="KW-0227">DNA damage</keyword>
<evidence type="ECO:0000313" key="11">
    <source>
        <dbReference type="Proteomes" id="UP000317093"/>
    </source>
</evidence>
<dbReference type="AlphaFoldDB" id="A0A518B988"/>
<comment type="similarity">
    <text evidence="2">Belongs to the MGMT family.</text>
</comment>
<dbReference type="GO" id="GO:0003908">
    <property type="term" value="F:methylated-DNA-[protein]-cysteine S-methyltransferase activity"/>
    <property type="evidence" value="ECO:0007669"/>
    <property type="project" value="UniProtKB-EC"/>
</dbReference>
<dbReference type="Proteomes" id="UP000317093">
    <property type="component" value="Chromosome"/>
</dbReference>
<dbReference type="KEGG" id="knv:Pan216_44300"/>
<dbReference type="InterPro" id="IPR001497">
    <property type="entry name" value="MethylDNA_cys_MeTrfase_AS"/>
</dbReference>
<dbReference type="OrthoDB" id="9783680at2"/>
<evidence type="ECO:0000256" key="4">
    <source>
        <dbReference type="ARBA" id="ARBA00022603"/>
    </source>
</evidence>
<accession>A0A518B988</accession>
<keyword evidence="5 10" id="KW-0808">Transferase</keyword>
<dbReference type="PROSITE" id="PS00374">
    <property type="entry name" value="MGMT"/>
    <property type="match status" value="1"/>
</dbReference>
<gene>
    <name evidence="10" type="primary">ogt_2</name>
    <name evidence="10" type="ORF">Pan216_44300</name>
</gene>
<dbReference type="GO" id="GO:0006281">
    <property type="term" value="P:DNA repair"/>
    <property type="evidence" value="ECO:0007669"/>
    <property type="project" value="UniProtKB-KW"/>
</dbReference>
<evidence type="ECO:0000313" key="10">
    <source>
        <dbReference type="EMBL" id="QDU63550.1"/>
    </source>
</evidence>
<dbReference type="PANTHER" id="PTHR10815:SF13">
    <property type="entry name" value="METHYLATED-DNA--PROTEIN-CYSTEINE METHYLTRANSFERASE"/>
    <property type="match status" value="1"/>
</dbReference>
<dbReference type="GO" id="GO:0032259">
    <property type="term" value="P:methylation"/>
    <property type="evidence" value="ECO:0007669"/>
    <property type="project" value="UniProtKB-KW"/>
</dbReference>
<sequence length="176" mass="19470">MLADIAQQSGPLEAIVFDTMLGPMGLIEREGVLVGVRVGYPSKENLKRSLQQYWHPRRWSETSAIAERLVAFCEGVPDDFRDVPVDDTGLTPFRQRVLAECRQIAPGRTMSYAGLARAAGKPRAYRAVGSTMALNQWPIVVPCHRVLRSDGKIGGYSVPNGLAFKRSLLQLEARMT</sequence>
<evidence type="ECO:0000256" key="2">
    <source>
        <dbReference type="ARBA" id="ARBA00008711"/>
    </source>
</evidence>
<dbReference type="SUPFAM" id="SSF46767">
    <property type="entry name" value="Methylated DNA-protein cysteine methyltransferase, C-terminal domain"/>
    <property type="match status" value="1"/>
</dbReference>
<dbReference type="CDD" id="cd06445">
    <property type="entry name" value="ATase"/>
    <property type="match status" value="1"/>
</dbReference>
<feature type="domain" description="Methylated-DNA-[protein]-cysteine S-methyltransferase DNA binding" evidence="9">
    <location>
        <begin position="92"/>
        <end position="173"/>
    </location>
</feature>
<name>A0A518B988_9BACT</name>
<dbReference type="InterPro" id="IPR036388">
    <property type="entry name" value="WH-like_DNA-bd_sf"/>
</dbReference>
<dbReference type="Gene3D" id="1.10.10.10">
    <property type="entry name" value="Winged helix-like DNA-binding domain superfamily/Winged helix DNA-binding domain"/>
    <property type="match status" value="1"/>
</dbReference>
<proteinExistence type="inferred from homology"/>
<dbReference type="PANTHER" id="PTHR10815">
    <property type="entry name" value="METHYLATED-DNA--PROTEIN-CYSTEINE METHYLTRANSFERASE"/>
    <property type="match status" value="1"/>
</dbReference>
<keyword evidence="11" id="KW-1185">Reference proteome</keyword>
<evidence type="ECO:0000256" key="5">
    <source>
        <dbReference type="ARBA" id="ARBA00022679"/>
    </source>
</evidence>
<reference evidence="10 11" key="1">
    <citation type="submission" date="2019-02" db="EMBL/GenBank/DDBJ databases">
        <title>Deep-cultivation of Planctomycetes and their phenomic and genomic characterization uncovers novel biology.</title>
        <authorList>
            <person name="Wiegand S."/>
            <person name="Jogler M."/>
            <person name="Boedeker C."/>
            <person name="Pinto D."/>
            <person name="Vollmers J."/>
            <person name="Rivas-Marin E."/>
            <person name="Kohn T."/>
            <person name="Peeters S.H."/>
            <person name="Heuer A."/>
            <person name="Rast P."/>
            <person name="Oberbeckmann S."/>
            <person name="Bunk B."/>
            <person name="Jeske O."/>
            <person name="Meyerdierks A."/>
            <person name="Storesund J.E."/>
            <person name="Kallscheuer N."/>
            <person name="Luecker S."/>
            <person name="Lage O.M."/>
            <person name="Pohl T."/>
            <person name="Merkel B.J."/>
            <person name="Hornburger P."/>
            <person name="Mueller R.-W."/>
            <person name="Bruemmer F."/>
            <person name="Labrenz M."/>
            <person name="Spormann A.M."/>
            <person name="Op den Camp H."/>
            <person name="Overmann J."/>
            <person name="Amann R."/>
            <person name="Jetten M.S.M."/>
            <person name="Mascher T."/>
            <person name="Medema M.H."/>
            <person name="Devos D.P."/>
            <person name="Kaster A.-K."/>
            <person name="Ovreas L."/>
            <person name="Rohde M."/>
            <person name="Galperin M.Y."/>
            <person name="Jogler C."/>
        </authorList>
    </citation>
    <scope>NUCLEOTIDE SEQUENCE [LARGE SCALE GENOMIC DNA]</scope>
    <source>
        <strain evidence="10 11">Pan216</strain>
    </source>
</reference>
<dbReference type="InterPro" id="IPR036217">
    <property type="entry name" value="MethylDNA_cys_MeTrfase_DNAb"/>
</dbReference>